<organism evidence="2 3">
    <name type="scientific">Pseudonocardia nematodicida</name>
    <dbReference type="NCBI Taxonomy" id="1206997"/>
    <lineage>
        <taxon>Bacteria</taxon>
        <taxon>Bacillati</taxon>
        <taxon>Actinomycetota</taxon>
        <taxon>Actinomycetes</taxon>
        <taxon>Pseudonocardiales</taxon>
        <taxon>Pseudonocardiaceae</taxon>
        <taxon>Pseudonocardia</taxon>
    </lineage>
</organism>
<evidence type="ECO:0000259" key="1">
    <source>
        <dbReference type="Pfam" id="PF04101"/>
    </source>
</evidence>
<proteinExistence type="predicted"/>
<dbReference type="InterPro" id="IPR007235">
    <property type="entry name" value="Glyco_trans_28_C"/>
</dbReference>
<evidence type="ECO:0000313" key="3">
    <source>
        <dbReference type="Proteomes" id="UP001494902"/>
    </source>
</evidence>
<protein>
    <submittedName>
        <fullName evidence="2">Glycosyltransferase</fullName>
    </submittedName>
</protein>
<evidence type="ECO:0000313" key="2">
    <source>
        <dbReference type="EMBL" id="MEQ3553416.1"/>
    </source>
</evidence>
<keyword evidence="3" id="KW-1185">Reference proteome</keyword>
<dbReference type="SUPFAM" id="SSF53756">
    <property type="entry name" value="UDP-Glycosyltransferase/glycogen phosphorylase"/>
    <property type="match status" value="1"/>
</dbReference>
<comment type="caution">
    <text evidence="2">The sequence shown here is derived from an EMBL/GenBank/DDBJ whole genome shotgun (WGS) entry which is preliminary data.</text>
</comment>
<dbReference type="Gene3D" id="3.40.50.2000">
    <property type="entry name" value="Glycogen Phosphorylase B"/>
    <property type="match status" value="1"/>
</dbReference>
<dbReference type="PANTHER" id="PTHR21015">
    <property type="entry name" value="UDP-N-ACETYLGLUCOSAMINE--N-ACETYLMURAMYL-(PENTAPEPTIDE) PYROPHOSPHORYL-UNDECAPRENOL N-ACETYLGLUCOSAMINE TRANSFERASE 1"/>
    <property type="match status" value="1"/>
</dbReference>
<reference evidence="2 3" key="1">
    <citation type="submission" date="2024-03" db="EMBL/GenBank/DDBJ databases">
        <title>Draft genome sequence of Pseudonocardia nematodicida JCM 31783.</title>
        <authorList>
            <person name="Butdee W."/>
            <person name="Duangmal K."/>
        </authorList>
    </citation>
    <scope>NUCLEOTIDE SEQUENCE [LARGE SCALE GENOMIC DNA]</scope>
    <source>
        <strain evidence="2 3">JCM 31783</strain>
    </source>
</reference>
<dbReference type="EMBL" id="JBEDNQ010000010">
    <property type="protein sequence ID" value="MEQ3553416.1"/>
    <property type="molecule type" value="Genomic_DNA"/>
</dbReference>
<dbReference type="Pfam" id="PF04101">
    <property type="entry name" value="Glyco_tran_28_C"/>
    <property type="match status" value="1"/>
</dbReference>
<dbReference type="RefSeq" id="WP_349300484.1">
    <property type="nucleotide sequence ID" value="NZ_JBEDNQ010000010.1"/>
</dbReference>
<sequence length="350" mass="35735">MSGTIVYYVHHHGSGHAHRAAAVARYCRTPVVGVGSRPAPDGWPGAWHELPPDAGGPPADQHDVTAGGTLHWAPRHHPGLRARAATVSALLDAGPARVLVADVSVEMALLARLHGVPVAVVAQPGDRLDRPHRTAYDLAEVLLAPWPADPPRAWRPELASRTVHLGGLSRYDGRATVPAPGHRQVLVLTGSGDAGAGPGALTGAAASTPDWTWRVAGAVAGSLGADAPPNLAAGGWTDDVWSALQAADVVVGHAGQNVVAEIAAARRPAVILPAPRPHDEQVATGAVLHDAGLAVVPDHWPTPAAWPGVLADALALGGTGWARWSDGRAAARAAAVLDGIVDAAAEGPVR</sequence>
<feature type="domain" description="Glycosyl transferase family 28 C-terminal" evidence="1">
    <location>
        <begin position="237"/>
        <end position="294"/>
    </location>
</feature>
<gene>
    <name evidence="2" type="ORF">WIS52_23340</name>
</gene>
<name>A0ABV1KGW0_9PSEU</name>
<dbReference type="PANTHER" id="PTHR21015:SF22">
    <property type="entry name" value="GLYCOSYLTRANSFERASE"/>
    <property type="match status" value="1"/>
</dbReference>
<dbReference type="Proteomes" id="UP001494902">
    <property type="component" value="Unassembled WGS sequence"/>
</dbReference>
<accession>A0ABV1KGW0</accession>